<dbReference type="Proteomes" id="UP000283634">
    <property type="component" value="Unassembled WGS sequence"/>
</dbReference>
<dbReference type="InterPro" id="IPR011008">
    <property type="entry name" value="Dimeric_a/b-barrel"/>
</dbReference>
<name>A0A422NMP7_TRYRA</name>
<dbReference type="EMBL" id="MKGL01000101">
    <property type="protein sequence ID" value="RNF06772.1"/>
    <property type="molecule type" value="Genomic_DNA"/>
</dbReference>
<gene>
    <name evidence="2" type="ORF">TraAM80_03693</name>
</gene>
<dbReference type="PROSITE" id="PS51502">
    <property type="entry name" value="S_R_A_B_BARREL"/>
    <property type="match status" value="1"/>
</dbReference>
<dbReference type="VEuPathDB" id="TriTrypDB:TRSC58_06682"/>
<dbReference type="AlphaFoldDB" id="A0A422NMP7"/>
<reference evidence="2 3" key="1">
    <citation type="journal article" date="2018" name="BMC Genomics">
        <title>Genomic comparison of Trypanosoma conorhini and Trypanosoma rangeli to Trypanosoma cruzi strains of high and low virulence.</title>
        <authorList>
            <person name="Bradwell K.R."/>
            <person name="Koparde V.N."/>
            <person name="Matveyev A.V."/>
            <person name="Serrano M.G."/>
            <person name="Alves J.M."/>
            <person name="Parikh H."/>
            <person name="Huang B."/>
            <person name="Lee V."/>
            <person name="Espinosa-Alvarez O."/>
            <person name="Ortiz P.A."/>
            <person name="Costa-Martins A.G."/>
            <person name="Teixeira M.M."/>
            <person name="Buck G.A."/>
        </authorList>
    </citation>
    <scope>NUCLEOTIDE SEQUENCE [LARGE SCALE GENOMIC DNA]</scope>
    <source>
        <strain evidence="2 3">AM80</strain>
    </source>
</reference>
<proteinExistence type="predicted"/>
<dbReference type="PANTHER" id="PTHR37832:SF1">
    <property type="entry name" value="STRESS-RESPONSE A_B BARREL DOMAIN-CONTAINING PROTEIN"/>
    <property type="match status" value="1"/>
</dbReference>
<dbReference type="GeneID" id="40327626"/>
<sequence length="114" mass="12738">MQPNICHVVLFCLDAAKVAMVLPDDVLLHHLNVLREKVPGLLELNFGPAGRNLYPDYVDSSNGYTHCLVSKHLDATHLKVYAEHPDHLALVSLLKTSMTRPPLRVDFALGYPKQ</sequence>
<dbReference type="SMART" id="SM00886">
    <property type="entry name" value="Dabb"/>
    <property type="match status" value="1"/>
</dbReference>
<organism evidence="2 3">
    <name type="scientific">Trypanosoma rangeli</name>
    <dbReference type="NCBI Taxonomy" id="5698"/>
    <lineage>
        <taxon>Eukaryota</taxon>
        <taxon>Discoba</taxon>
        <taxon>Euglenozoa</taxon>
        <taxon>Kinetoplastea</taxon>
        <taxon>Metakinetoplastina</taxon>
        <taxon>Trypanosomatida</taxon>
        <taxon>Trypanosomatidae</taxon>
        <taxon>Trypanosoma</taxon>
        <taxon>Herpetosoma</taxon>
    </lineage>
</organism>
<dbReference type="InterPro" id="IPR013097">
    <property type="entry name" value="Dabb"/>
</dbReference>
<protein>
    <submittedName>
        <fullName evidence="2">Diagnostic antigen</fullName>
    </submittedName>
</protein>
<feature type="domain" description="Stress-response A/B barrel" evidence="1">
    <location>
        <begin position="5"/>
        <end position="107"/>
    </location>
</feature>
<keyword evidence="3" id="KW-1185">Reference proteome</keyword>
<accession>A0A422NMP7</accession>
<dbReference type="OrthoDB" id="42919at2759"/>
<evidence type="ECO:0000313" key="3">
    <source>
        <dbReference type="Proteomes" id="UP000283634"/>
    </source>
</evidence>
<comment type="caution">
    <text evidence="2">The sequence shown here is derived from an EMBL/GenBank/DDBJ whole genome shotgun (WGS) entry which is preliminary data.</text>
</comment>
<dbReference type="Gene3D" id="3.30.70.100">
    <property type="match status" value="1"/>
</dbReference>
<dbReference type="OMA" id="IMSAKNI"/>
<dbReference type="SUPFAM" id="SSF54909">
    <property type="entry name" value="Dimeric alpha+beta barrel"/>
    <property type="match status" value="1"/>
</dbReference>
<dbReference type="Pfam" id="PF07876">
    <property type="entry name" value="Dabb"/>
    <property type="match status" value="1"/>
</dbReference>
<dbReference type="PANTHER" id="PTHR37832">
    <property type="entry name" value="BLL2683 PROTEIN"/>
    <property type="match status" value="1"/>
</dbReference>
<evidence type="ECO:0000313" key="2">
    <source>
        <dbReference type="EMBL" id="RNF06772.1"/>
    </source>
</evidence>
<evidence type="ECO:0000259" key="1">
    <source>
        <dbReference type="PROSITE" id="PS51502"/>
    </source>
</evidence>
<dbReference type="RefSeq" id="XP_029239440.1">
    <property type="nucleotide sequence ID" value="XM_029380646.1"/>
</dbReference>